<protein>
    <submittedName>
        <fullName evidence="2">Alpha/beta fold hydrolase</fullName>
    </submittedName>
</protein>
<dbReference type="SUPFAM" id="SSF53474">
    <property type="entry name" value="alpha/beta-Hydrolases"/>
    <property type="match status" value="1"/>
</dbReference>
<dbReference type="PANTHER" id="PTHR37017:SF11">
    <property type="entry name" value="ESTERASE_LIPASE_THIOESTERASE DOMAIN-CONTAINING PROTEIN"/>
    <property type="match status" value="1"/>
</dbReference>
<dbReference type="Pfam" id="PF12697">
    <property type="entry name" value="Abhydrolase_6"/>
    <property type="match status" value="1"/>
</dbReference>
<evidence type="ECO:0000313" key="2">
    <source>
        <dbReference type="EMBL" id="QQB14959.1"/>
    </source>
</evidence>
<dbReference type="AlphaFoldDB" id="A0A7T4DKN5"/>
<accession>A0A7T4DKN5</accession>
<proteinExistence type="predicted"/>
<dbReference type="EMBL" id="CP065989">
    <property type="protein sequence ID" value="QQB14959.1"/>
    <property type="molecule type" value="Genomic_DNA"/>
</dbReference>
<dbReference type="InterPro" id="IPR052897">
    <property type="entry name" value="Sec-Metab_Biosynth_Hydrolase"/>
</dbReference>
<dbReference type="Proteomes" id="UP000595374">
    <property type="component" value="Chromosome"/>
</dbReference>
<feature type="domain" description="AB hydrolase-1" evidence="1">
    <location>
        <begin position="6"/>
        <end position="276"/>
    </location>
</feature>
<organism evidence="2 3">
    <name type="scientific">Brevibacterium casei</name>
    <dbReference type="NCBI Taxonomy" id="33889"/>
    <lineage>
        <taxon>Bacteria</taxon>
        <taxon>Bacillati</taxon>
        <taxon>Actinomycetota</taxon>
        <taxon>Actinomycetes</taxon>
        <taxon>Micrococcales</taxon>
        <taxon>Brevibacteriaceae</taxon>
        <taxon>Brevibacterium</taxon>
    </lineage>
</organism>
<name>A0A7T4DKN5_9MICO</name>
<dbReference type="InterPro" id="IPR029058">
    <property type="entry name" value="AB_hydrolase_fold"/>
</dbReference>
<dbReference type="RefSeq" id="WP_198499993.1">
    <property type="nucleotide sequence ID" value="NZ_CP065989.1"/>
</dbReference>
<dbReference type="InterPro" id="IPR000073">
    <property type="entry name" value="AB_hydrolase_1"/>
</dbReference>
<dbReference type="Gene3D" id="3.40.50.1820">
    <property type="entry name" value="alpha/beta hydrolase"/>
    <property type="match status" value="1"/>
</dbReference>
<keyword evidence="2" id="KW-0378">Hydrolase</keyword>
<evidence type="ECO:0000259" key="1">
    <source>
        <dbReference type="Pfam" id="PF12697"/>
    </source>
</evidence>
<reference evidence="2 3" key="1">
    <citation type="submission" date="2020-12" db="EMBL/GenBank/DDBJ databases">
        <title>FDA dAtabase for Regulatory Grade micrObial Sequences (FDA-ARGOS): Supporting development and validation of Infectious Disease Dx tests.</title>
        <authorList>
            <person name="Sproer C."/>
            <person name="Gronow S."/>
            <person name="Severitt S."/>
            <person name="Schroder I."/>
            <person name="Tallon L."/>
            <person name="Sadzewicz L."/>
            <person name="Zhao X."/>
            <person name="Boylan J."/>
            <person name="Ott S."/>
            <person name="Bowen H."/>
            <person name="Vavikolanu K."/>
            <person name="Mehta A."/>
            <person name="Aluvathingal J."/>
            <person name="Nadendla S."/>
            <person name="Lowell S."/>
            <person name="Myers T."/>
            <person name="Yan Y."/>
            <person name="Sichtig H."/>
        </authorList>
    </citation>
    <scope>NUCLEOTIDE SEQUENCE [LARGE SCALE GENOMIC DNA]</scope>
    <source>
        <strain evidence="2 3">FDAARGOS_990</strain>
    </source>
</reference>
<gene>
    <name evidence="2" type="ORF">I6H47_03000</name>
</gene>
<dbReference type="GO" id="GO:0016787">
    <property type="term" value="F:hydrolase activity"/>
    <property type="evidence" value="ECO:0007669"/>
    <property type="project" value="UniProtKB-KW"/>
</dbReference>
<evidence type="ECO:0000313" key="3">
    <source>
        <dbReference type="Proteomes" id="UP000595374"/>
    </source>
</evidence>
<sequence>MSEPTVVLIHGAFANSLTFAPLQAELAARGVRSAALDLPGHGFSAVIPDGYQPPQDLGALATAPSAMAGVSLADNVAHLAEAIGRLRETGPVIALAHSRGGIALTALGNAHPELVDHLVYTSAWAPVDLEAAAYNAEPEMSDVDAGVLAFLLVGDPGQLGALRCNFRGATGEQLASLKALFCADATADEFLTFVGTFQPDENLDAGGPDDRAQAGTWGTIPRTFIRLGEDRSIPLPMQDRLIREGDALTPDNPYRVITLNSSHLRWLIRPAEAAEAIAGIVAEVRAR</sequence>
<dbReference type="PANTHER" id="PTHR37017">
    <property type="entry name" value="AB HYDROLASE-1 DOMAIN-CONTAINING PROTEIN-RELATED"/>
    <property type="match status" value="1"/>
</dbReference>